<keyword evidence="1" id="KW-1133">Transmembrane helix</keyword>
<gene>
    <name evidence="2" type="ORF">CEX98_20590</name>
</gene>
<sequence length="66" mass="7637">MAYVVLNVIKPSLVLDRISVGNKSVQLIFTLTPISFALILDLRWRKRKYYVCSNTELNFNEPKHGL</sequence>
<dbReference type="Proteomes" id="UP000228621">
    <property type="component" value="Unassembled WGS sequence"/>
</dbReference>
<dbReference type="AlphaFoldDB" id="A0A2A5JKF6"/>
<evidence type="ECO:0000313" key="3">
    <source>
        <dbReference type="Proteomes" id="UP000228621"/>
    </source>
</evidence>
<evidence type="ECO:0000313" key="2">
    <source>
        <dbReference type="EMBL" id="PCK29918.1"/>
    </source>
</evidence>
<keyword evidence="1" id="KW-0812">Transmembrane</keyword>
<accession>A0A2A5JKF6</accession>
<protein>
    <submittedName>
        <fullName evidence="2">Uncharacterized protein</fullName>
    </submittedName>
</protein>
<proteinExistence type="predicted"/>
<keyword evidence="3" id="KW-1185">Reference proteome</keyword>
<feature type="transmembrane region" description="Helical" evidence="1">
    <location>
        <begin position="20"/>
        <end position="40"/>
    </location>
</feature>
<dbReference type="EMBL" id="NKHF01000101">
    <property type="protein sequence ID" value="PCK29918.1"/>
    <property type="molecule type" value="Genomic_DNA"/>
</dbReference>
<reference evidence="3" key="1">
    <citation type="journal article" date="2019" name="Genome Announc.">
        <title>Draft Genome Sequence of Pseudoalteromonas piscicida Strain 36Y ROTHPW, an Hypersaline Seawater Isolate from the South Coast of Sonora, Mexico.</title>
        <authorList>
            <person name="Sanchez-Diaz R."/>
            <person name="Molina-Garza Z.J."/>
            <person name="Cruz-Suarez L.E."/>
            <person name="Selvin J."/>
            <person name="Kiran G.S."/>
            <person name="Ibarra-Gamez J.C."/>
            <person name="Gomez-Gil B."/>
            <person name="Galaviz-Silva L."/>
        </authorList>
    </citation>
    <scope>NUCLEOTIDE SEQUENCE [LARGE SCALE GENOMIC DNA]</scope>
    <source>
        <strain evidence="3">36Y_RITHPW</strain>
    </source>
</reference>
<evidence type="ECO:0000256" key="1">
    <source>
        <dbReference type="SAM" id="Phobius"/>
    </source>
</evidence>
<comment type="caution">
    <text evidence="2">The sequence shown here is derived from an EMBL/GenBank/DDBJ whole genome shotgun (WGS) entry which is preliminary data.</text>
</comment>
<organism evidence="2 3">
    <name type="scientific">Pseudoalteromonas piscicida</name>
    <dbReference type="NCBI Taxonomy" id="43662"/>
    <lineage>
        <taxon>Bacteria</taxon>
        <taxon>Pseudomonadati</taxon>
        <taxon>Pseudomonadota</taxon>
        <taxon>Gammaproteobacteria</taxon>
        <taxon>Alteromonadales</taxon>
        <taxon>Pseudoalteromonadaceae</taxon>
        <taxon>Pseudoalteromonas</taxon>
    </lineage>
</organism>
<keyword evidence="1" id="KW-0472">Membrane</keyword>
<name>A0A2A5JKF6_PSEO7</name>